<reference evidence="2" key="1">
    <citation type="submission" date="2021-10" db="EMBL/GenBank/DDBJ databases">
        <title>De novo Genome Assembly of Clathrus columnatus (Basidiomycota, Fungi) Using Illumina and Nanopore Sequence Data.</title>
        <authorList>
            <person name="Ogiso-Tanaka E."/>
            <person name="Itagaki H."/>
            <person name="Hosoya T."/>
            <person name="Hosaka K."/>
        </authorList>
    </citation>
    <scope>NUCLEOTIDE SEQUENCE</scope>
    <source>
        <strain evidence="2">MO-923</strain>
    </source>
</reference>
<gene>
    <name evidence="2" type="ORF">Clacol_009125</name>
</gene>
<keyword evidence="3" id="KW-1185">Reference proteome</keyword>
<organism evidence="2 3">
    <name type="scientific">Clathrus columnatus</name>
    <dbReference type="NCBI Taxonomy" id="1419009"/>
    <lineage>
        <taxon>Eukaryota</taxon>
        <taxon>Fungi</taxon>
        <taxon>Dikarya</taxon>
        <taxon>Basidiomycota</taxon>
        <taxon>Agaricomycotina</taxon>
        <taxon>Agaricomycetes</taxon>
        <taxon>Phallomycetidae</taxon>
        <taxon>Phallales</taxon>
        <taxon>Clathraceae</taxon>
        <taxon>Clathrus</taxon>
    </lineage>
</organism>
<accession>A0AAV5AM56</accession>
<dbReference type="EMBL" id="BPWL01000010">
    <property type="protein sequence ID" value="GJJ14857.1"/>
    <property type="molecule type" value="Genomic_DNA"/>
</dbReference>
<feature type="compositionally biased region" description="Basic and acidic residues" evidence="1">
    <location>
        <begin position="9"/>
        <end position="40"/>
    </location>
</feature>
<feature type="region of interest" description="Disordered" evidence="1">
    <location>
        <begin position="1"/>
        <end position="73"/>
    </location>
</feature>
<dbReference type="InterPro" id="IPR041078">
    <property type="entry name" value="Plavaka"/>
</dbReference>
<name>A0AAV5AM56_9AGAM</name>
<evidence type="ECO:0000313" key="3">
    <source>
        <dbReference type="Proteomes" id="UP001050691"/>
    </source>
</evidence>
<proteinExistence type="predicted"/>
<evidence type="ECO:0000256" key="1">
    <source>
        <dbReference type="SAM" id="MobiDB-lite"/>
    </source>
</evidence>
<evidence type="ECO:0000313" key="2">
    <source>
        <dbReference type="EMBL" id="GJJ14857.1"/>
    </source>
</evidence>
<comment type="caution">
    <text evidence="2">The sequence shown here is derived from an EMBL/GenBank/DDBJ whole genome shotgun (WGS) entry which is preliminary data.</text>
</comment>
<sequence>MGAPGRIRRASEIKWKSGSDRSEKSTLLRERSSSGDEQQHSKRPNKRHKPEGSSSSAHDHATCLNGDSPVRESSSFEYGIETDIDLTSSMVPAPGFNLKETVVPSSSSLPILPDTVLSPQLGRGHRIKKPEKRDDWLPEGPAPMLSLEQVGPANDPESNVVTLHVPSRQFLQLAPKARLIFVKKFWTSTNSFGISRLYYGEPSYIPDQHNTVANMTTKTLQSLPSQISNREICEAIWPYPNISSWRLGEWLWRSGDTKSLVGFKDLVNNVILAEDFTPAELHGVPWDKINSLLAARLPMSPEGEGWCEAHVEIQVPTGVKRKTSNKTPNSMRASKTFIVPGLWYRSICTIIKTVFSQDTVAETFHFNPFKQFWKTQSGTERVRDELFNSDMWLCTQEEIEALPRETDDMLPKCIAALMFSSNATHLAQFGQAKLWPVYLFFGNQSKWTRCQPSARASHHVIYLPTLPDSVIEFICGHVSSGAADALKTHCQHELFHAALNFLFDEDFLEAWNKGIVIDCIDGVKWRVFPRIFTWSADYPEKVLLASIRDLGMYPCPRCLVKKDDIPRLERQDKIEKARNSIYRDGFVVNSETVNQFLKDESLTPTELMFQNVFSRNLHVKNFDFFGMLVVDLMHEIELGCCMPAFQGLFGEQWDNKIQDLLFTSCCWHGIAKLRMHTEMTLELLDNLTSQLGNSLRFFENTICQHFDTFETPNEKAAQAQAQMWSAQKTGVYTNTQREIGPK</sequence>
<dbReference type="Proteomes" id="UP001050691">
    <property type="component" value="Unassembled WGS sequence"/>
</dbReference>
<dbReference type="AlphaFoldDB" id="A0AAV5AM56"/>
<dbReference type="Pfam" id="PF18759">
    <property type="entry name" value="Plavaka"/>
    <property type="match status" value="1"/>
</dbReference>
<protein>
    <submittedName>
        <fullName evidence="2">Uncharacterized protein</fullName>
    </submittedName>
</protein>
<feature type="region of interest" description="Disordered" evidence="1">
    <location>
        <begin position="114"/>
        <end position="138"/>
    </location>
</feature>